<evidence type="ECO:0000313" key="3">
    <source>
        <dbReference type="Proteomes" id="UP000664534"/>
    </source>
</evidence>
<dbReference type="EMBL" id="CAJPDT010000137">
    <property type="protein sequence ID" value="CAF9940830.1"/>
    <property type="molecule type" value="Genomic_DNA"/>
</dbReference>
<evidence type="ECO:0000313" key="2">
    <source>
        <dbReference type="EMBL" id="CAF9940830.1"/>
    </source>
</evidence>
<keyword evidence="3" id="KW-1185">Reference proteome</keyword>
<comment type="caution">
    <text evidence="2">The sequence shown here is derived from an EMBL/GenBank/DDBJ whole genome shotgun (WGS) entry which is preliminary data.</text>
</comment>
<dbReference type="OrthoDB" id="5153521at2759"/>
<proteinExistence type="predicted"/>
<gene>
    <name evidence="2" type="ORF">IMSHALPRED_002183</name>
</gene>
<evidence type="ECO:0000256" key="1">
    <source>
        <dbReference type="SAM" id="MobiDB-lite"/>
    </source>
</evidence>
<reference evidence="2" key="1">
    <citation type="submission" date="2021-03" db="EMBL/GenBank/DDBJ databases">
        <authorList>
            <person name="Tagirdzhanova G."/>
        </authorList>
    </citation>
    <scope>NUCLEOTIDE SEQUENCE</scope>
</reference>
<dbReference type="Proteomes" id="UP000664534">
    <property type="component" value="Unassembled WGS sequence"/>
</dbReference>
<organism evidence="2 3">
    <name type="scientific">Imshaugia aleurites</name>
    <dbReference type="NCBI Taxonomy" id="172621"/>
    <lineage>
        <taxon>Eukaryota</taxon>
        <taxon>Fungi</taxon>
        <taxon>Dikarya</taxon>
        <taxon>Ascomycota</taxon>
        <taxon>Pezizomycotina</taxon>
        <taxon>Lecanoromycetes</taxon>
        <taxon>OSLEUM clade</taxon>
        <taxon>Lecanoromycetidae</taxon>
        <taxon>Lecanorales</taxon>
        <taxon>Lecanorineae</taxon>
        <taxon>Parmeliaceae</taxon>
        <taxon>Imshaugia</taxon>
    </lineage>
</organism>
<feature type="region of interest" description="Disordered" evidence="1">
    <location>
        <begin position="72"/>
        <end position="121"/>
    </location>
</feature>
<feature type="compositionally biased region" description="Basic and acidic residues" evidence="1">
    <location>
        <begin position="17"/>
        <end position="27"/>
    </location>
</feature>
<dbReference type="AlphaFoldDB" id="A0A8H3J544"/>
<protein>
    <submittedName>
        <fullName evidence="2">Uncharacterized protein</fullName>
    </submittedName>
</protein>
<sequence length="175" mass="19494">MSDNGLNDLAKVHKLEQDHKRELDQKHKWALGEGLPTRGHPSRRPAKPCTTNYSKAVRREVEFQQNKAAQVAKISRKHESRFDNDTCTSDSSTEEDVKEASAAPEPDAGYTYSYDAPRGPGKGSQILGIALAKAVEKFETKATEKLVKEEYEVVGNEKEDTHTGYAADDDDFELV</sequence>
<feature type="region of interest" description="Disordered" evidence="1">
    <location>
        <begin position="154"/>
        <end position="175"/>
    </location>
</feature>
<dbReference type="SMR" id="A0A8H3J544"/>
<accession>A0A8H3J544</accession>
<feature type="region of interest" description="Disordered" evidence="1">
    <location>
        <begin position="17"/>
        <end position="50"/>
    </location>
</feature>
<name>A0A8H3J544_9LECA</name>